<evidence type="ECO:0000313" key="1">
    <source>
        <dbReference type="EMBL" id="KAJ9109213.1"/>
    </source>
</evidence>
<name>A0ACC2WCL3_9TREE</name>
<comment type="caution">
    <text evidence="1">The sequence shown here is derived from an EMBL/GenBank/DDBJ whole genome shotgun (WGS) entry which is preliminary data.</text>
</comment>
<dbReference type="Proteomes" id="UP001227268">
    <property type="component" value="Unassembled WGS sequence"/>
</dbReference>
<gene>
    <name evidence="1" type="ORF">QFC21_000542</name>
</gene>
<sequence length="618" mass="67692">MALFRSSAPSYAYEELNHSLTALSTIPVSIPATLIANEYESSSSTPVIRAALRDLSASKPITRSKLVNVLKTIADTQEQQGTGTSAASSASTGLAAYNAIDKVMEAEIMARAVTVLWREALDTVVEGALALERERVWWEAVVGSRFDISLYFIQCVQTSAVSALSSLRTLPAPITNPLALTRREILSSLKVLKTARDNAAQKIGFLSTHAPRWDEDVSKNASEDNLQAIVTETSRIYALVCVALDIPMPISPLPNASANNNINSATSSPAKRSRSHPSSVQSSPSSLSAANSQPKPTAQTLLPILQDRLPSLLTDLRDPLHIHGRPSRLTRLWIPLLMLPPLIRYTSGKALNNQAWIRSQLQNARETVSGWVIQWVWEPLMDVTKTLRTGGEGLGVEPTTVDSDKASLERMVLDLGKDHYHLQGDALTALGEKVRHGNMEDVLKVYEAEMKAISTQKCSDGQPRPHPVNPGAENKGKQRLNPSVSSPANQLTFAFVGLAPSLLVLYGIGGWMKRAWNGENRGKSRRMAYVRGIRDVERMLLTTGKVEQEMSDRERGLLILSVGGMRAWAAGLRGQHKEDFMDDLRLLESAKLGRKGKLRVVDRIWRGWGIDGRGTLGK</sequence>
<organism evidence="1 2">
    <name type="scientific">Naganishia friedmannii</name>
    <dbReference type="NCBI Taxonomy" id="89922"/>
    <lineage>
        <taxon>Eukaryota</taxon>
        <taxon>Fungi</taxon>
        <taxon>Dikarya</taxon>
        <taxon>Basidiomycota</taxon>
        <taxon>Agaricomycotina</taxon>
        <taxon>Tremellomycetes</taxon>
        <taxon>Filobasidiales</taxon>
        <taxon>Filobasidiaceae</taxon>
        <taxon>Naganishia</taxon>
    </lineage>
</organism>
<accession>A0ACC2WCL3</accession>
<reference evidence="1" key="1">
    <citation type="submission" date="2023-04" db="EMBL/GenBank/DDBJ databases">
        <title>Draft Genome sequencing of Naganishia species isolated from polar environments using Oxford Nanopore Technology.</title>
        <authorList>
            <person name="Leo P."/>
            <person name="Venkateswaran K."/>
        </authorList>
    </citation>
    <scope>NUCLEOTIDE SEQUENCE</scope>
    <source>
        <strain evidence="1">MNA-CCFEE 5423</strain>
    </source>
</reference>
<proteinExistence type="predicted"/>
<dbReference type="EMBL" id="JASBWT010000001">
    <property type="protein sequence ID" value="KAJ9109213.1"/>
    <property type="molecule type" value="Genomic_DNA"/>
</dbReference>
<keyword evidence="2" id="KW-1185">Reference proteome</keyword>
<evidence type="ECO:0000313" key="2">
    <source>
        <dbReference type="Proteomes" id="UP001227268"/>
    </source>
</evidence>
<protein>
    <submittedName>
        <fullName evidence="1">Uncharacterized protein</fullName>
    </submittedName>
</protein>